<feature type="region of interest" description="Disordered" evidence="1">
    <location>
        <begin position="1"/>
        <end position="44"/>
    </location>
</feature>
<gene>
    <name evidence="2" type="ORF">EYF80_005769</name>
</gene>
<dbReference type="EMBL" id="SRLO01000030">
    <property type="protein sequence ID" value="TNN83898.1"/>
    <property type="molecule type" value="Genomic_DNA"/>
</dbReference>
<evidence type="ECO:0000256" key="1">
    <source>
        <dbReference type="SAM" id="MobiDB-lite"/>
    </source>
</evidence>
<comment type="caution">
    <text evidence="2">The sequence shown here is derived from an EMBL/GenBank/DDBJ whole genome shotgun (WGS) entry which is preliminary data.</text>
</comment>
<evidence type="ECO:0000313" key="2">
    <source>
        <dbReference type="EMBL" id="TNN83898.1"/>
    </source>
</evidence>
<accession>A0A4Z2J2F0</accession>
<sequence length="76" mass="8068">MWAEGDTHGPRGPGHRYTGLGVTDGRFGPQSGPPLRPAWDEPNSAGSFSPAKCYFVMATHGAQQERILPNSEDGSA</sequence>
<evidence type="ECO:0000313" key="3">
    <source>
        <dbReference type="Proteomes" id="UP000314294"/>
    </source>
</evidence>
<dbReference type="AlphaFoldDB" id="A0A4Z2J2F0"/>
<organism evidence="2 3">
    <name type="scientific">Liparis tanakae</name>
    <name type="common">Tanaka's snailfish</name>
    <dbReference type="NCBI Taxonomy" id="230148"/>
    <lineage>
        <taxon>Eukaryota</taxon>
        <taxon>Metazoa</taxon>
        <taxon>Chordata</taxon>
        <taxon>Craniata</taxon>
        <taxon>Vertebrata</taxon>
        <taxon>Euteleostomi</taxon>
        <taxon>Actinopterygii</taxon>
        <taxon>Neopterygii</taxon>
        <taxon>Teleostei</taxon>
        <taxon>Neoteleostei</taxon>
        <taxon>Acanthomorphata</taxon>
        <taxon>Eupercaria</taxon>
        <taxon>Perciformes</taxon>
        <taxon>Cottioidei</taxon>
        <taxon>Cottales</taxon>
        <taxon>Liparidae</taxon>
        <taxon>Liparis</taxon>
    </lineage>
</organism>
<proteinExistence type="predicted"/>
<reference evidence="2 3" key="1">
    <citation type="submission" date="2019-03" db="EMBL/GenBank/DDBJ databases">
        <title>First draft genome of Liparis tanakae, snailfish: a comprehensive survey of snailfish specific genes.</title>
        <authorList>
            <person name="Kim W."/>
            <person name="Song I."/>
            <person name="Jeong J.-H."/>
            <person name="Kim D."/>
            <person name="Kim S."/>
            <person name="Ryu S."/>
            <person name="Song J.Y."/>
            <person name="Lee S.K."/>
        </authorList>
    </citation>
    <scope>NUCLEOTIDE SEQUENCE [LARGE SCALE GENOMIC DNA]</scope>
    <source>
        <tissue evidence="2">Muscle</tissue>
    </source>
</reference>
<dbReference type="Proteomes" id="UP000314294">
    <property type="component" value="Unassembled WGS sequence"/>
</dbReference>
<protein>
    <submittedName>
        <fullName evidence="2">Uncharacterized protein</fullName>
    </submittedName>
</protein>
<name>A0A4Z2J2F0_9TELE</name>
<keyword evidence="3" id="KW-1185">Reference proteome</keyword>